<keyword evidence="3" id="KW-1185">Reference proteome</keyword>
<proteinExistence type="predicted"/>
<dbReference type="AlphaFoldDB" id="A0A318Z6U2"/>
<evidence type="ECO:0000313" key="2">
    <source>
        <dbReference type="EMBL" id="PYH42137.1"/>
    </source>
</evidence>
<feature type="compositionally biased region" description="Low complexity" evidence="1">
    <location>
        <begin position="10"/>
        <end position="29"/>
    </location>
</feature>
<dbReference type="EMBL" id="KZ821255">
    <property type="protein sequence ID" value="PYH42137.1"/>
    <property type="molecule type" value="Genomic_DNA"/>
</dbReference>
<evidence type="ECO:0000256" key="1">
    <source>
        <dbReference type="SAM" id="MobiDB-lite"/>
    </source>
</evidence>
<dbReference type="InterPro" id="IPR037221">
    <property type="entry name" value="H-type_lectin_dom_sf"/>
</dbReference>
<dbReference type="SUPFAM" id="SSF141086">
    <property type="entry name" value="Agglutinin HPA-like"/>
    <property type="match status" value="1"/>
</dbReference>
<name>A0A318Z6U2_9EURO</name>
<dbReference type="Gene3D" id="2.60.40.2080">
    <property type="match status" value="1"/>
</dbReference>
<gene>
    <name evidence="2" type="ORF">BP01DRAFT_385803</name>
</gene>
<dbReference type="RefSeq" id="XP_025428119.1">
    <property type="nucleotide sequence ID" value="XM_025577634.1"/>
</dbReference>
<dbReference type="STRING" id="1450539.A0A318Z6U2"/>
<accession>A0A318Z6U2</accession>
<evidence type="ECO:0000313" key="3">
    <source>
        <dbReference type="Proteomes" id="UP000248349"/>
    </source>
</evidence>
<dbReference type="GeneID" id="37078863"/>
<feature type="region of interest" description="Disordered" evidence="1">
    <location>
        <begin position="1"/>
        <end position="37"/>
    </location>
</feature>
<dbReference type="Proteomes" id="UP000248349">
    <property type="component" value="Unassembled WGS sequence"/>
</dbReference>
<protein>
    <submittedName>
        <fullName evidence="2">Uncharacterized protein</fullName>
    </submittedName>
</protein>
<organism evidence="2 3">
    <name type="scientific">Aspergillus saccharolyticus JOP 1030-1</name>
    <dbReference type="NCBI Taxonomy" id="1450539"/>
    <lineage>
        <taxon>Eukaryota</taxon>
        <taxon>Fungi</taxon>
        <taxon>Dikarya</taxon>
        <taxon>Ascomycota</taxon>
        <taxon>Pezizomycotina</taxon>
        <taxon>Eurotiomycetes</taxon>
        <taxon>Eurotiomycetidae</taxon>
        <taxon>Eurotiales</taxon>
        <taxon>Aspergillaceae</taxon>
        <taxon>Aspergillus</taxon>
        <taxon>Aspergillus subgen. Circumdati</taxon>
    </lineage>
</organism>
<sequence length="222" mass="24023">MPPSSCDSARGSPKSPGSLSGLLRSTSPTAGSLRTQVTDVTAHSMTVHIDTNSEFKDARGAWLAWPTDCDGRLIRADNSTFSSGQGASEAPWYGGSFSKDPKVFCALNAYDIPDNPGWLRMYAHHEWATKDKLRWQAGTWDDTSFISLGFYFFLSLLVLSLIPDSATMPSNTAIPSLCPVGAASHTEARTQWRIIRGPGTMLHTLPMITQNDILVCGAGELV</sequence>
<reference evidence="2 3" key="1">
    <citation type="submission" date="2016-12" db="EMBL/GenBank/DDBJ databases">
        <title>The genomes of Aspergillus section Nigri reveals drivers in fungal speciation.</title>
        <authorList>
            <consortium name="DOE Joint Genome Institute"/>
            <person name="Vesth T.C."/>
            <person name="Nybo J."/>
            <person name="Theobald S."/>
            <person name="Brandl J."/>
            <person name="Frisvad J.C."/>
            <person name="Nielsen K.F."/>
            <person name="Lyhne E.K."/>
            <person name="Kogle M.E."/>
            <person name="Kuo A."/>
            <person name="Riley R."/>
            <person name="Clum A."/>
            <person name="Nolan M."/>
            <person name="Lipzen A."/>
            <person name="Salamov A."/>
            <person name="Henrissat B."/>
            <person name="Wiebenga A."/>
            <person name="De Vries R.P."/>
            <person name="Grigoriev I.V."/>
            <person name="Mortensen U.H."/>
            <person name="Andersen M.R."/>
            <person name="Baker S.E."/>
        </authorList>
    </citation>
    <scope>NUCLEOTIDE SEQUENCE [LARGE SCALE GENOMIC DNA]</scope>
    <source>
        <strain evidence="2 3">JOP 1030-1</strain>
    </source>
</reference>
<dbReference type="OrthoDB" id="3231004at2759"/>